<evidence type="ECO:0000313" key="4">
    <source>
        <dbReference type="RefSeq" id="XP_008456947.1"/>
    </source>
</evidence>
<dbReference type="eggNOG" id="KOG0017">
    <property type="taxonomic scope" value="Eukaryota"/>
</dbReference>
<dbReference type="Pfam" id="PF03732">
    <property type="entry name" value="Retrotrans_gag"/>
    <property type="match status" value="1"/>
</dbReference>
<feature type="domain" description="Retrotransposon gag" evidence="2">
    <location>
        <begin position="129"/>
        <end position="225"/>
    </location>
</feature>
<evidence type="ECO:0000256" key="1">
    <source>
        <dbReference type="SAM" id="MobiDB-lite"/>
    </source>
</evidence>
<keyword evidence="3" id="KW-1185">Reference proteome</keyword>
<dbReference type="Proteomes" id="UP001652600">
    <property type="component" value="Chromosome 10"/>
</dbReference>
<organism evidence="3 5">
    <name type="scientific">Cucumis melo</name>
    <name type="common">Muskmelon</name>
    <dbReference type="NCBI Taxonomy" id="3656"/>
    <lineage>
        <taxon>Eukaryota</taxon>
        <taxon>Viridiplantae</taxon>
        <taxon>Streptophyta</taxon>
        <taxon>Embryophyta</taxon>
        <taxon>Tracheophyta</taxon>
        <taxon>Spermatophyta</taxon>
        <taxon>Magnoliopsida</taxon>
        <taxon>eudicotyledons</taxon>
        <taxon>Gunneridae</taxon>
        <taxon>Pentapetalae</taxon>
        <taxon>rosids</taxon>
        <taxon>fabids</taxon>
        <taxon>Cucurbitales</taxon>
        <taxon>Cucurbitaceae</taxon>
        <taxon>Benincaseae</taxon>
        <taxon>Cucumis</taxon>
    </lineage>
</organism>
<dbReference type="RefSeq" id="XP_008456948.1">
    <property type="nucleotide sequence ID" value="XM_008458726.2"/>
</dbReference>
<reference evidence="4 5" key="1">
    <citation type="submission" date="2025-04" db="UniProtKB">
        <authorList>
            <consortium name="RefSeq"/>
        </authorList>
    </citation>
    <scope>IDENTIFICATION</scope>
    <source>
        <tissue evidence="6">Stem</tissue>
    </source>
</reference>
<feature type="region of interest" description="Disordered" evidence="1">
    <location>
        <begin position="1"/>
        <end position="25"/>
    </location>
</feature>
<protein>
    <submittedName>
        <fullName evidence="4 5">Uncharacterized protein LOC103496742</fullName>
    </submittedName>
</protein>
<proteinExistence type="predicted"/>
<dbReference type="InterPro" id="IPR005162">
    <property type="entry name" value="Retrotrans_gag_dom"/>
</dbReference>
<dbReference type="RefSeq" id="XP_008456947.1">
    <property type="nucleotide sequence ID" value="XM_008458725.2"/>
</dbReference>
<dbReference type="SMR" id="A0A1S3C5M7"/>
<dbReference type="AlphaFoldDB" id="A0A1S3C5M7"/>
<dbReference type="GeneID" id="103496742"/>
<accession>A0A1S3C5M7</accession>
<evidence type="ECO:0000313" key="5">
    <source>
        <dbReference type="RefSeq" id="XP_008456948.1"/>
    </source>
</evidence>
<dbReference type="PANTHER" id="PTHR34482:SF36">
    <property type="entry name" value="RETROTRANSPOSON GAG DOMAIN-CONTAINING PROTEIN"/>
    <property type="match status" value="1"/>
</dbReference>
<dbReference type="KEGG" id="cmo:103496742"/>
<name>A0A1S3C5M7_CUCME</name>
<dbReference type="PANTHER" id="PTHR34482">
    <property type="entry name" value="DNA DAMAGE-INDUCIBLE PROTEIN 1-LIKE"/>
    <property type="match status" value="1"/>
</dbReference>
<dbReference type="RefSeq" id="XP_050946686.1">
    <property type="nucleotide sequence ID" value="XM_051090729.1"/>
</dbReference>
<gene>
    <name evidence="4 5 6" type="primary">LOC103496742</name>
</gene>
<evidence type="ECO:0000259" key="2">
    <source>
        <dbReference type="Pfam" id="PF03732"/>
    </source>
</evidence>
<sequence length="285" mass="32761">MTPRRSARRGDQGGRGVGCNQPAEQVANPVAPITHADLTQLEQRFNDTVTEVLARHQLAQAALAQGQTAQQDLPDQLSVEAKHLRDFRIYDPQTFNGSLEDPISTKLWLSSVETIFRFMRCPDDQKVQCAVFLLRERAAIWWQSVERMLGGNVNQITWDQFKESFYAKFLPSSLRDAKRQEFINLKQGQMTVEEYDYEFDMLSLFAPELVETEAARAKMFVWGLRKDLQGFVRAFKPATQTEALYLALDLSVQKDDDLLKVSRKGPFLGQKRRLSRSLLMFHRET</sequence>
<evidence type="ECO:0000313" key="6">
    <source>
        <dbReference type="RefSeq" id="XP_050946686.1"/>
    </source>
</evidence>
<evidence type="ECO:0000313" key="3">
    <source>
        <dbReference type="Proteomes" id="UP001652600"/>
    </source>
</evidence>